<keyword evidence="3" id="KW-1185">Reference proteome</keyword>
<evidence type="ECO:0000313" key="2">
    <source>
        <dbReference type="EMBL" id="MEX6687317.1"/>
    </source>
</evidence>
<dbReference type="Pfam" id="PF12867">
    <property type="entry name" value="DinB_2"/>
    <property type="match status" value="1"/>
</dbReference>
<protein>
    <submittedName>
        <fullName evidence="2">DinB family protein</fullName>
    </submittedName>
</protein>
<feature type="domain" description="DinB-like" evidence="1">
    <location>
        <begin position="38"/>
        <end position="191"/>
    </location>
</feature>
<dbReference type="Gene3D" id="1.20.120.450">
    <property type="entry name" value="dinb family like domain"/>
    <property type="match status" value="1"/>
</dbReference>
<organism evidence="2 3">
    <name type="scientific">Danxiaibacter flavus</name>
    <dbReference type="NCBI Taxonomy" id="3049108"/>
    <lineage>
        <taxon>Bacteria</taxon>
        <taxon>Pseudomonadati</taxon>
        <taxon>Bacteroidota</taxon>
        <taxon>Chitinophagia</taxon>
        <taxon>Chitinophagales</taxon>
        <taxon>Chitinophagaceae</taxon>
        <taxon>Danxiaibacter</taxon>
    </lineage>
</organism>
<dbReference type="InterPro" id="IPR034660">
    <property type="entry name" value="DinB/YfiT-like"/>
</dbReference>
<evidence type="ECO:0000313" key="3">
    <source>
        <dbReference type="Proteomes" id="UP001560573"/>
    </source>
</evidence>
<sequence>MRKFAYAITALLIMSFTVVPKVLNRQEDRKMLLDYMEETKQFFLDNVKDLSDAQLDFKAAPDRWSIRQCMEHIALSEQAIPQFIKSGLQPMSDSMNHNLIKVTDEQVIQMITDRSHKAQAPDMLKPTGKFPTKMDAINAFVKQRDENIDFVKNSQTNLRDMFVKNPVLGVIDEDQAYLFMAAHTKRHTLQIVEVKNTTGFPAN</sequence>
<dbReference type="RefSeq" id="WP_369328721.1">
    <property type="nucleotide sequence ID" value="NZ_JAULBC010000002.1"/>
</dbReference>
<dbReference type="Proteomes" id="UP001560573">
    <property type="component" value="Unassembled WGS sequence"/>
</dbReference>
<proteinExistence type="predicted"/>
<reference evidence="2 3" key="1">
    <citation type="submission" date="2023-07" db="EMBL/GenBank/DDBJ databases">
        <authorList>
            <person name="Lian W.-H."/>
        </authorList>
    </citation>
    <scope>NUCLEOTIDE SEQUENCE [LARGE SCALE GENOMIC DNA]</scope>
    <source>
        <strain evidence="2 3">SYSU DXS3180</strain>
    </source>
</reference>
<comment type="caution">
    <text evidence="2">The sequence shown here is derived from an EMBL/GenBank/DDBJ whole genome shotgun (WGS) entry which is preliminary data.</text>
</comment>
<dbReference type="InterPro" id="IPR024775">
    <property type="entry name" value="DinB-like"/>
</dbReference>
<dbReference type="SUPFAM" id="SSF109854">
    <property type="entry name" value="DinB/YfiT-like putative metalloenzymes"/>
    <property type="match status" value="1"/>
</dbReference>
<accession>A0ABV3ZBS3</accession>
<name>A0ABV3ZBS3_9BACT</name>
<gene>
    <name evidence="2" type="ORF">QTN47_07410</name>
</gene>
<dbReference type="EMBL" id="JAULBC010000002">
    <property type="protein sequence ID" value="MEX6687317.1"/>
    <property type="molecule type" value="Genomic_DNA"/>
</dbReference>
<evidence type="ECO:0000259" key="1">
    <source>
        <dbReference type="Pfam" id="PF12867"/>
    </source>
</evidence>